<keyword evidence="3" id="KW-1185">Reference proteome</keyword>
<dbReference type="RefSeq" id="WP_284303749.1">
    <property type="nucleotide sequence ID" value="NZ_BSUO01000001.1"/>
</dbReference>
<name>A0ABQ6IS29_9MICO</name>
<gene>
    <name evidence="2" type="ORF">GCM10025883_20070</name>
</gene>
<dbReference type="Proteomes" id="UP001157126">
    <property type="component" value="Unassembled WGS sequence"/>
</dbReference>
<dbReference type="InterPro" id="IPR002655">
    <property type="entry name" value="Acyl-CoA_oxidase_C"/>
</dbReference>
<dbReference type="Pfam" id="PF01756">
    <property type="entry name" value="ACOX"/>
    <property type="match status" value="1"/>
</dbReference>
<dbReference type="Gene3D" id="1.20.140.10">
    <property type="entry name" value="Butyryl-CoA Dehydrogenase, subunit A, domain 3"/>
    <property type="match status" value="1"/>
</dbReference>
<accession>A0ABQ6IS29</accession>
<feature type="domain" description="Acyl-CoA oxidase C-terminal" evidence="1">
    <location>
        <begin position="2"/>
        <end position="66"/>
    </location>
</feature>
<dbReference type="SUPFAM" id="SSF47203">
    <property type="entry name" value="Acyl-CoA dehydrogenase C-terminal domain-like"/>
    <property type="match status" value="1"/>
</dbReference>
<reference evidence="3" key="1">
    <citation type="journal article" date="2019" name="Int. J. Syst. Evol. Microbiol.">
        <title>The Global Catalogue of Microorganisms (GCM) 10K type strain sequencing project: providing services to taxonomists for standard genome sequencing and annotation.</title>
        <authorList>
            <consortium name="The Broad Institute Genomics Platform"/>
            <consortium name="The Broad Institute Genome Sequencing Center for Infectious Disease"/>
            <person name="Wu L."/>
            <person name="Ma J."/>
        </authorList>
    </citation>
    <scope>NUCLEOTIDE SEQUENCE [LARGE SCALE GENOMIC DNA]</scope>
    <source>
        <strain evidence="3">NBRC 113072</strain>
    </source>
</reference>
<dbReference type="InterPro" id="IPR036250">
    <property type="entry name" value="AcylCo_DH-like_C"/>
</dbReference>
<evidence type="ECO:0000313" key="2">
    <source>
        <dbReference type="EMBL" id="GMA39962.1"/>
    </source>
</evidence>
<evidence type="ECO:0000313" key="3">
    <source>
        <dbReference type="Proteomes" id="UP001157126"/>
    </source>
</evidence>
<proteinExistence type="predicted"/>
<sequence>MLGLVADLFACSTVEANRAWYLEHGRMSSEQAKRLTGRVDDLLDRLRPHAQTLVDAFAIPREWLVSDLLEPLSSSEVDAVV</sequence>
<protein>
    <recommendedName>
        <fullName evidence="1">Acyl-CoA oxidase C-terminal domain-containing protein</fullName>
    </recommendedName>
</protein>
<comment type="caution">
    <text evidence="2">The sequence shown here is derived from an EMBL/GenBank/DDBJ whole genome shotgun (WGS) entry which is preliminary data.</text>
</comment>
<evidence type="ECO:0000259" key="1">
    <source>
        <dbReference type="Pfam" id="PF01756"/>
    </source>
</evidence>
<organism evidence="2 3">
    <name type="scientific">Mobilicoccus caccae</name>
    <dbReference type="NCBI Taxonomy" id="1859295"/>
    <lineage>
        <taxon>Bacteria</taxon>
        <taxon>Bacillati</taxon>
        <taxon>Actinomycetota</taxon>
        <taxon>Actinomycetes</taxon>
        <taxon>Micrococcales</taxon>
        <taxon>Dermatophilaceae</taxon>
        <taxon>Mobilicoccus</taxon>
    </lineage>
</organism>
<dbReference type="EMBL" id="BSUO01000001">
    <property type="protein sequence ID" value="GMA39962.1"/>
    <property type="molecule type" value="Genomic_DNA"/>
</dbReference>